<organism evidence="1 3">
    <name type="scientific">Hortaea werneckii</name>
    <name type="common">Black yeast</name>
    <name type="synonym">Cladosporium werneckii</name>
    <dbReference type="NCBI Taxonomy" id="91943"/>
    <lineage>
        <taxon>Eukaryota</taxon>
        <taxon>Fungi</taxon>
        <taxon>Dikarya</taxon>
        <taxon>Ascomycota</taxon>
        <taxon>Pezizomycotina</taxon>
        <taxon>Dothideomycetes</taxon>
        <taxon>Dothideomycetidae</taxon>
        <taxon>Mycosphaerellales</taxon>
        <taxon>Teratosphaeriaceae</taxon>
        <taxon>Hortaea</taxon>
    </lineage>
</organism>
<gene>
    <name evidence="2" type="ORF">D0859_09902</name>
    <name evidence="1" type="ORF">D0860_07326</name>
</gene>
<evidence type="ECO:0000313" key="3">
    <source>
        <dbReference type="Proteomes" id="UP000280598"/>
    </source>
</evidence>
<sequence length="276" mass="31498">MSLQTHWEIIEVLTELYVLLDTLAAIPPNRLLLPPADTGSHPPDVFNAEAASAAGFSSEAVRVLSALPYLDESVVIAPSTVTYNYCAPSMDVAIFEESREMMYDGNFAPPSVIQLTGSEGGYGCIYVYDTESQNVFPWTPMYDGGPAVDDDGNDMYRCDYFHLEPKSPREALQPLIDEFRGLHYITKPLDKNTNTSHQLFEETLNVGVTETFTEDELRRWVGPEYYRHWQISREIKDIYLDCGWKVDSVEQPEFRRGEFLERRRRHLANARKLVAE</sequence>
<name>A0A3M7GLW0_HORWE</name>
<dbReference type="VEuPathDB" id="FungiDB:BTJ68_12188"/>
<accession>A0A3M7GLW0</accession>
<proteinExistence type="predicted"/>
<dbReference type="Proteomes" id="UP000281677">
    <property type="component" value="Unassembled WGS sequence"/>
</dbReference>
<dbReference type="EMBL" id="QWIS01000193">
    <property type="protein sequence ID" value="RMZ02150.1"/>
    <property type="molecule type" value="Genomic_DNA"/>
</dbReference>
<evidence type="ECO:0000313" key="4">
    <source>
        <dbReference type="Proteomes" id="UP000281677"/>
    </source>
</evidence>
<dbReference type="OrthoDB" id="3903303at2759"/>
<evidence type="ECO:0000313" key="2">
    <source>
        <dbReference type="EMBL" id="RMZ26033.1"/>
    </source>
</evidence>
<dbReference type="Proteomes" id="UP000280598">
    <property type="component" value="Unassembled WGS sequence"/>
</dbReference>
<protein>
    <submittedName>
        <fullName evidence="1">Uncharacterized protein</fullName>
    </submittedName>
</protein>
<comment type="caution">
    <text evidence="1">The sequence shown here is derived from an EMBL/GenBank/DDBJ whole genome shotgun (WGS) entry which is preliminary data.</text>
</comment>
<dbReference type="AlphaFoldDB" id="A0A3M7GLW0"/>
<evidence type="ECO:0000313" key="1">
    <source>
        <dbReference type="EMBL" id="RMZ02150.1"/>
    </source>
</evidence>
<reference evidence="3 4" key="1">
    <citation type="journal article" date="2018" name="BMC Genomics">
        <title>Genomic evidence for intraspecific hybridization in a clonal and extremely halotolerant yeast.</title>
        <authorList>
            <person name="Gostincar C."/>
            <person name="Stajich J.E."/>
            <person name="Zupancic J."/>
            <person name="Zalar P."/>
            <person name="Gunde-Cimerman N."/>
        </authorList>
    </citation>
    <scope>NUCLEOTIDE SEQUENCE [LARGE SCALE GENOMIC DNA]</scope>
    <source>
        <strain evidence="2 4">EXF-120</strain>
        <strain evidence="1 3">EXF-562</strain>
    </source>
</reference>
<dbReference type="EMBL" id="QWIT01000320">
    <property type="protein sequence ID" value="RMZ26033.1"/>
    <property type="molecule type" value="Genomic_DNA"/>
</dbReference>